<dbReference type="InterPro" id="IPR040097">
    <property type="entry name" value="FAAL/FAAC"/>
</dbReference>
<comment type="similarity">
    <text evidence="1">Belongs to the ATP-dependent AMP-binding enzyme family.</text>
</comment>
<dbReference type="AlphaFoldDB" id="A0A285L7P5"/>
<sequence length="580" mass="62639">MHPTFVAHVRGQAAAYGDTRSYTYLREVGRELVEEVVTYRELDRDARALAEWLTRRAEADRPVLLLYPPGLEFLRAFLGCLYAGVIAVPAPAPHDARSSRRVLGMVEDAGAGLVLTTAEFREPLAAWLRAGDESGVAVAATDEPLGDPDAWVMPALTAETTAFLQYTSGSTSEPKGVVVSHGNLMHNEAAISEATAADDTSTVASWLPHFHDMGLIGMLLQPLYAGSDLVFMSPMTFLKRPVRLLEAVDRYRAQVTVAPNFAYELLARRVTDAQLAGLDLSSLRAVLNGAEPVRARTLDAVVERLGPAGFAPDVFLPVYGMAEVTLLASAARIGRAPVRLAVDSAALERDRIVPAENGTRLVSCGAAATDLDIRIVDPVTLRTLPDGQVGEIWIGGPSVAQGYWNRPTETREKFAAYTEGVGPYLRTGDLGARHEGELFITGRLKDLIIMNGRNLYPHDIEEAVRDAHPAVADAPGVVLSIDAGDQERLLVVQGVRTAALGELPSAELSARIRALVSRGFDLPAPNVVLVEHRAVHRTTSGKVQRNSMRSAFLDNTVDGVLHEEIEPSVQRLRARALATL</sequence>
<dbReference type="GO" id="GO:0005886">
    <property type="term" value="C:plasma membrane"/>
    <property type="evidence" value="ECO:0007669"/>
    <property type="project" value="TreeGrafter"/>
</dbReference>
<dbReference type="STRING" id="1379680.GCA_001612615_05179"/>
<dbReference type="Gene3D" id="3.30.300.30">
    <property type="match status" value="1"/>
</dbReference>
<dbReference type="FunFam" id="3.40.50.12780:FF:000013">
    <property type="entry name" value="Long-chain-fatty-acid--AMP ligase FadD32"/>
    <property type="match status" value="1"/>
</dbReference>
<evidence type="ECO:0000256" key="2">
    <source>
        <dbReference type="ARBA" id="ARBA00022598"/>
    </source>
</evidence>
<dbReference type="PANTHER" id="PTHR22754">
    <property type="entry name" value="DISCO-INTERACTING PROTEIN 2 DIP2 -RELATED"/>
    <property type="match status" value="1"/>
</dbReference>
<feature type="domain" description="AMP-dependent synthetase/ligase" evidence="5">
    <location>
        <begin position="12"/>
        <end position="404"/>
    </location>
</feature>
<protein>
    <submittedName>
        <fullName evidence="6">Acyl-CoA synthetase (AMP-forming)/AMP-acid ligase II</fullName>
    </submittedName>
</protein>
<evidence type="ECO:0000256" key="3">
    <source>
        <dbReference type="ARBA" id="ARBA00022832"/>
    </source>
</evidence>
<dbReference type="SUPFAM" id="SSF56801">
    <property type="entry name" value="Acetyl-CoA synthetase-like"/>
    <property type="match status" value="1"/>
</dbReference>
<dbReference type="InterPro" id="IPR000873">
    <property type="entry name" value="AMP-dep_synth/lig_dom"/>
</dbReference>
<name>A0A285L7P5_9NOCA</name>
<dbReference type="GO" id="GO:0070566">
    <property type="term" value="F:adenylyltransferase activity"/>
    <property type="evidence" value="ECO:0007669"/>
    <property type="project" value="TreeGrafter"/>
</dbReference>
<dbReference type="EMBL" id="OBEG01000002">
    <property type="protein sequence ID" value="SNY80483.1"/>
    <property type="molecule type" value="Genomic_DNA"/>
</dbReference>
<dbReference type="PANTHER" id="PTHR22754:SF32">
    <property type="entry name" value="DISCO-INTERACTING PROTEIN 2"/>
    <property type="match status" value="1"/>
</dbReference>
<dbReference type="Proteomes" id="UP000219565">
    <property type="component" value="Unassembled WGS sequence"/>
</dbReference>
<dbReference type="CDD" id="cd05931">
    <property type="entry name" value="FAAL"/>
    <property type="match status" value="1"/>
</dbReference>
<gene>
    <name evidence="6" type="ORF">SAMN04244553_2052</name>
</gene>
<proteinExistence type="inferred from homology"/>
<dbReference type="InterPro" id="IPR045851">
    <property type="entry name" value="AMP-bd_C_sf"/>
</dbReference>
<evidence type="ECO:0000259" key="5">
    <source>
        <dbReference type="Pfam" id="PF00501"/>
    </source>
</evidence>
<keyword evidence="3" id="KW-0276">Fatty acid metabolism</keyword>
<dbReference type="OrthoDB" id="3671040at2"/>
<dbReference type="PROSITE" id="PS00455">
    <property type="entry name" value="AMP_BINDING"/>
    <property type="match status" value="1"/>
</dbReference>
<evidence type="ECO:0000256" key="4">
    <source>
        <dbReference type="ARBA" id="ARBA00023098"/>
    </source>
</evidence>
<dbReference type="GO" id="GO:0071766">
    <property type="term" value="P:Actinobacterium-type cell wall biogenesis"/>
    <property type="evidence" value="ECO:0007669"/>
    <property type="project" value="UniProtKB-ARBA"/>
</dbReference>
<dbReference type="InterPro" id="IPR020845">
    <property type="entry name" value="AMP-binding_CS"/>
</dbReference>
<dbReference type="Gene3D" id="3.40.50.12780">
    <property type="entry name" value="N-terminal domain of ligase-like"/>
    <property type="match status" value="1"/>
</dbReference>
<keyword evidence="7" id="KW-1185">Reference proteome</keyword>
<keyword evidence="2 6" id="KW-0436">Ligase</keyword>
<dbReference type="GO" id="GO:0006633">
    <property type="term" value="P:fatty acid biosynthetic process"/>
    <property type="evidence" value="ECO:0007669"/>
    <property type="project" value="TreeGrafter"/>
</dbReference>
<evidence type="ECO:0000313" key="6">
    <source>
        <dbReference type="EMBL" id="SNY80483.1"/>
    </source>
</evidence>
<dbReference type="Pfam" id="PF00501">
    <property type="entry name" value="AMP-binding"/>
    <property type="match status" value="1"/>
</dbReference>
<evidence type="ECO:0000256" key="1">
    <source>
        <dbReference type="ARBA" id="ARBA00006432"/>
    </source>
</evidence>
<dbReference type="GO" id="GO:0016874">
    <property type="term" value="F:ligase activity"/>
    <property type="evidence" value="ECO:0007669"/>
    <property type="project" value="UniProtKB-KW"/>
</dbReference>
<organism evidence="6 7">
    <name type="scientific">Nocardia amikacinitolerans</name>
    <dbReference type="NCBI Taxonomy" id="756689"/>
    <lineage>
        <taxon>Bacteria</taxon>
        <taxon>Bacillati</taxon>
        <taxon>Actinomycetota</taxon>
        <taxon>Actinomycetes</taxon>
        <taxon>Mycobacteriales</taxon>
        <taxon>Nocardiaceae</taxon>
        <taxon>Nocardia</taxon>
    </lineage>
</organism>
<dbReference type="RefSeq" id="WP_097244751.1">
    <property type="nucleotide sequence ID" value="NZ_JAMTCW010000004.1"/>
</dbReference>
<keyword evidence="4" id="KW-0443">Lipid metabolism</keyword>
<reference evidence="6 7" key="1">
    <citation type="submission" date="2017-09" db="EMBL/GenBank/DDBJ databases">
        <authorList>
            <person name="Ehlers B."/>
            <person name="Leendertz F.H."/>
        </authorList>
    </citation>
    <scope>NUCLEOTIDE SEQUENCE [LARGE SCALE GENOMIC DNA]</scope>
    <source>
        <strain evidence="6 7">DSM 45537</strain>
    </source>
</reference>
<dbReference type="InterPro" id="IPR042099">
    <property type="entry name" value="ANL_N_sf"/>
</dbReference>
<evidence type="ECO:0000313" key="7">
    <source>
        <dbReference type="Proteomes" id="UP000219565"/>
    </source>
</evidence>
<accession>A0A285L7P5</accession>